<feature type="region of interest" description="Disordered" evidence="1">
    <location>
        <begin position="170"/>
        <end position="203"/>
    </location>
</feature>
<dbReference type="AlphaFoldDB" id="A0A9P4N2E4"/>
<feature type="chain" id="PRO_5040455391" description="Mid2 domain-containing protein" evidence="3">
    <location>
        <begin position="26"/>
        <end position="313"/>
    </location>
</feature>
<keyword evidence="2" id="KW-0812">Transmembrane</keyword>
<name>A0A9P4N2E4_9PLEO</name>
<feature type="region of interest" description="Disordered" evidence="1">
    <location>
        <begin position="289"/>
        <end position="313"/>
    </location>
</feature>
<proteinExistence type="predicted"/>
<keyword evidence="5" id="KW-1185">Reference proteome</keyword>
<sequence length="313" mass="33306">MISVPRMEPLIHLLFAFPFFLPVASDCFFPNGQLQTNLGFAPCSNTPSDPLSSICCGVNRTNAFGGDPSKGTPRDKCLPNGICVYQASGSLPQYNRAYCTETNWKAGKCLDVCTYNLDHDYAQLTPCDGTESSLTWCCGNTTECCNVKDPKPGVPLPVTIARTFGLSTTSSSTMGVMSATPSNTPQATPEPTPQLSSHAGTSTSLSTGAKAGLGVSSAVAALALLALGFFIFRTLQAKKKTKVVDATDGSDFQGPSPYQDYQNSATMSTTTPLQYHQKYQYAVQIEEERHELSESGVMHELPGRPSPSLSGAA</sequence>
<dbReference type="Proteomes" id="UP000799536">
    <property type="component" value="Unassembled WGS sequence"/>
</dbReference>
<evidence type="ECO:0000313" key="4">
    <source>
        <dbReference type="EMBL" id="KAF2204695.1"/>
    </source>
</evidence>
<feature type="region of interest" description="Disordered" evidence="1">
    <location>
        <begin position="247"/>
        <end position="267"/>
    </location>
</feature>
<protein>
    <recommendedName>
        <fullName evidence="6">Mid2 domain-containing protein</fullName>
    </recommendedName>
</protein>
<accession>A0A9P4N2E4</accession>
<reference evidence="4" key="1">
    <citation type="journal article" date="2020" name="Stud. Mycol.">
        <title>101 Dothideomycetes genomes: a test case for predicting lifestyles and emergence of pathogens.</title>
        <authorList>
            <person name="Haridas S."/>
            <person name="Albert R."/>
            <person name="Binder M."/>
            <person name="Bloem J."/>
            <person name="Labutti K."/>
            <person name="Salamov A."/>
            <person name="Andreopoulos B."/>
            <person name="Baker S."/>
            <person name="Barry K."/>
            <person name="Bills G."/>
            <person name="Bluhm B."/>
            <person name="Cannon C."/>
            <person name="Castanera R."/>
            <person name="Culley D."/>
            <person name="Daum C."/>
            <person name="Ezra D."/>
            <person name="Gonzalez J."/>
            <person name="Henrissat B."/>
            <person name="Kuo A."/>
            <person name="Liang C."/>
            <person name="Lipzen A."/>
            <person name="Lutzoni F."/>
            <person name="Magnuson J."/>
            <person name="Mondo S."/>
            <person name="Nolan M."/>
            <person name="Ohm R."/>
            <person name="Pangilinan J."/>
            <person name="Park H.-J."/>
            <person name="Ramirez L."/>
            <person name="Alfaro M."/>
            <person name="Sun H."/>
            <person name="Tritt A."/>
            <person name="Yoshinaga Y."/>
            <person name="Zwiers L.-H."/>
            <person name="Turgeon B."/>
            <person name="Goodwin S."/>
            <person name="Spatafora J."/>
            <person name="Crous P."/>
            <person name="Grigoriev I."/>
        </authorList>
    </citation>
    <scope>NUCLEOTIDE SEQUENCE</scope>
    <source>
        <strain evidence="4">ATCC 74209</strain>
    </source>
</reference>
<keyword evidence="3" id="KW-0732">Signal</keyword>
<feature type="compositionally biased region" description="Polar residues" evidence="1">
    <location>
        <begin position="179"/>
        <end position="203"/>
    </location>
</feature>
<keyword evidence="2" id="KW-0472">Membrane</keyword>
<evidence type="ECO:0000256" key="3">
    <source>
        <dbReference type="SAM" id="SignalP"/>
    </source>
</evidence>
<evidence type="ECO:0008006" key="6">
    <source>
        <dbReference type="Google" id="ProtNLM"/>
    </source>
</evidence>
<organism evidence="4 5">
    <name type="scientific">Delitschia confertaspora ATCC 74209</name>
    <dbReference type="NCBI Taxonomy" id="1513339"/>
    <lineage>
        <taxon>Eukaryota</taxon>
        <taxon>Fungi</taxon>
        <taxon>Dikarya</taxon>
        <taxon>Ascomycota</taxon>
        <taxon>Pezizomycotina</taxon>
        <taxon>Dothideomycetes</taxon>
        <taxon>Pleosporomycetidae</taxon>
        <taxon>Pleosporales</taxon>
        <taxon>Delitschiaceae</taxon>
        <taxon>Delitschia</taxon>
    </lineage>
</organism>
<keyword evidence="2" id="KW-1133">Transmembrane helix</keyword>
<evidence type="ECO:0000256" key="2">
    <source>
        <dbReference type="SAM" id="Phobius"/>
    </source>
</evidence>
<dbReference type="EMBL" id="ML993870">
    <property type="protein sequence ID" value="KAF2204695.1"/>
    <property type="molecule type" value="Genomic_DNA"/>
</dbReference>
<feature type="transmembrane region" description="Helical" evidence="2">
    <location>
        <begin position="211"/>
        <end position="232"/>
    </location>
</feature>
<gene>
    <name evidence="4" type="ORF">GQ43DRAFT_477976</name>
</gene>
<evidence type="ECO:0000256" key="1">
    <source>
        <dbReference type="SAM" id="MobiDB-lite"/>
    </source>
</evidence>
<evidence type="ECO:0000313" key="5">
    <source>
        <dbReference type="Proteomes" id="UP000799536"/>
    </source>
</evidence>
<comment type="caution">
    <text evidence="4">The sequence shown here is derived from an EMBL/GenBank/DDBJ whole genome shotgun (WGS) entry which is preliminary data.</text>
</comment>
<dbReference type="OrthoDB" id="5215637at2759"/>
<feature type="signal peptide" evidence="3">
    <location>
        <begin position="1"/>
        <end position="25"/>
    </location>
</feature>